<feature type="compositionally biased region" description="Low complexity" evidence="1">
    <location>
        <begin position="4850"/>
        <end position="4861"/>
    </location>
</feature>
<feature type="compositionally biased region" description="Low complexity" evidence="1">
    <location>
        <begin position="7440"/>
        <end position="7452"/>
    </location>
</feature>
<name>A0A7J6BW33_9TELE</name>
<feature type="compositionally biased region" description="Polar residues" evidence="1">
    <location>
        <begin position="6119"/>
        <end position="6151"/>
    </location>
</feature>
<evidence type="ECO:0000259" key="2">
    <source>
        <dbReference type="PROSITE" id="PS50024"/>
    </source>
</evidence>
<dbReference type="Pfam" id="PF01390">
    <property type="entry name" value="SEA"/>
    <property type="match status" value="1"/>
</dbReference>
<feature type="compositionally biased region" description="Polar residues" evidence="1">
    <location>
        <begin position="6689"/>
        <end position="6723"/>
    </location>
</feature>
<dbReference type="InterPro" id="IPR000082">
    <property type="entry name" value="SEA_dom"/>
</dbReference>
<comment type="caution">
    <text evidence="3">The sequence shown here is derived from an EMBL/GenBank/DDBJ whole genome shotgun (WGS) entry which is preliminary data.</text>
</comment>
<feature type="compositionally biased region" description="Low complexity" evidence="1">
    <location>
        <begin position="5959"/>
        <end position="5973"/>
    </location>
</feature>
<feature type="compositionally biased region" description="Low complexity" evidence="1">
    <location>
        <begin position="5362"/>
        <end position="5373"/>
    </location>
</feature>
<sequence>MSTRQQELAAVVEHWNVSWLVYHSFLGGRMILSGTTNVTIHFNAEYQQSETRTVDVSMLTCNSAEMNHATSAAISATVRMSSQALCAMMSDGNVPIDRLQRLHMHLRHVIQSVLDLSAELNPQTSVSVTALFASLDDLTETTVHNLPFVENWMYLKFLPVLSYMNEEIVTQLSQMNFTCGAFHVIQLQMLNSHFTKFEALDLLSASQVAQLTLTSGALNNADLIRLVFDRLDGDNAFQDVDAFLSALTRTPQALDINPVVRDIMMNRVFAVVSPHFEDFGSHDWVSWFTVKLIPLLPSLTPEMLQTATSSADCNAYHVIVGALSSVFEQLTSPRQQELTPVLLAYLKQSQASGSTCGSNSGSLSTCLWECFGKFSIYVDYEDLRGLIEGFGSFEALDLLSASQVAQLTLTSGALNNADLIRLVFDRLDGDNAFQDVDAFLSALTRTPQALDINPVVRDIMMNRVFAVVSPHFEDFGSHDWVSWFTVKLIPLLPSLTPEMLQTATSSADCNAYHVIVGALSSVFEQLTSPRQRELTPVLLAYLKQSQASGSTCGSNSSSLSTCLWECFGKFSIYVDYEDLRGLFEDFGSFEALDLLSASQVAQLTLNSGALNNANLIVLVFDRLDGDNAFQDVDEFLTALSQTPQNLYIGPVVRDIMMNRVFAVISPHFEDFGSHDWVSWFTVKLIALLPSLTPEMLQTATSSADCNAYHVIVGALSSVFEQLTSPRQQELTPVLLAYLKQSQASGSLFCTPSLLGSTCGSNSGSLSTCLWECFGKFSIYVDYEDLRGLIEGFGSRLVAQLTLTSGALNNADLIRLDVDEFLTALSQTPQNLYIGPVVRDIMMNRVFAVISPHFEDFGSHDWVSWFTVKLIALLPSLTPEMLQTATSSADCNAYHVIVGALSSVFEQLTSPRQQELTPVLLAYLKQSQASGSLFCTSSLLGSTCGSNSGSLSTCLWECFGKFSIYVDYEDLRGLIEGFGSFEALDLLSASVGALSSVFEQLTSPRQRELTPVLLAYLKQSQASGSTCGSNSSSLSTCLWECFGKFSIYVDYEDLRGLFEDFGSFEALDLLSASQVAQLTLNSGALNNANLIVLVFDRLDGDNAFQDVDEYVVIAEVASTHKRYFLWGQRIRRAFSDVIELLLLLFNLMAMLLSACLSFPLEFVHRSCGEGHHDESVFAAISPHFEDFGSHDWVSWFTVKLIALLPSLTPEMLQTATSSADCNAYHVIVGALSSVFEQLTSPRQQELTPVLLAYLKQSQASGRCSGGGALLFEALDLLSASQVAQLTLTSGALNNADLIRLVFDRLDGDNAFQDVDAFLSALTRTPQALDINPVVRDIMMNRVFAVISPHFEDFAATTGFPGSLVGALSSVFEQLTSPRQQELTPVLLAYLKQSQASGSTCGSNSSSLSTCLWECFGKFSIYFEALDLLAPLNHDWVSWFTVKLIALLPSLTPEMLQTATSSGLQRIPRHQLTSPRQQELTPVLLAYLKQSQASGSTCGSNSGSLSTCLWECFGKFSIYVDYEDLRGLIEGFGSVSTGPPGASQVAQLALTSGALNNADLIRLVFDRLGGDNAFQDVDAFLSALTRTPQTCSHDWVSWFTVKLIPLLPSLTPEMLQTATSARTATHTTVGALSSVFEQLTSPRQRELTPVLLAYLKQSQASGRSSGRRLFEALDLLSASQVAQLTLNSGALNNANLIVLVFDRLDGDNAFQDVDEFLTALSQTPQNLYIGPVVRDIMMNRVFAVISPHFEDFGSHDWVSWFTVKLIALLPSLTPEMLQTATSARTATHTTVGALSSVFEQLTSPRQQELTPVLLAYLKQSQASEFVHRSCGEDIMMNRVFAVISPHFEDFGSHDWVSWFTVKLIALLPSLTPEMLQTATSARTATHTTVFEQLTSPRQQELTPVLLAYLKQSQASGTGPPGASQVAQLALTSGALNNADLIRLVFDRLDGDNAFQDVGVLVSSHPDAAGILDSHDWVSWFTVKLIPLLPSLTPEMLQTATSSADCNAYHVIVFEQLTSPRQQELTPVLLAYLKQSQASGSTCGSNSSLSTCLWECFGKFSIYVDYEDLRGLIEGFGSFEALDLLSASQVAQLTLTSGALNNADLIRLVFDRLGGDNAFQDVGAFLSALTRTPQDIMMNRVFAVVSPHFEDFGSHDWVSWFTVKLIPLLPSLTPEMLQTATSSADCNAYHVIVFEQLTSPRQRELTPVLLAYLKQSQASGSTCGSNSSSLSTCLWECFGKFSIYVDYEDLRGLFEDFGSFEALDLLSASQVAQLTLNSGALNNANLIVLVFDRLDGDNAFQDVDEFLTALSQTPQALDINPVVRDIMMNRVFAVISPHFEDFGSHDWVSWFTVKLIALLPSLTPEMLQTATSSADCNAYHVMYLALTSGALNNADLIRLVFDRLDGDNAFQDALDINPVVRDIMMNRVFAVVSPHFEDFGSHDWVSWFTVKLIPLLPSLTPEMLQTATSSGLQRIPRHVRTGPSGASQVAQLTLNSGALNNANLIVLVFDRLGGDNAFQDVGAFLSALTRTPQFSISWITKTSRALEDFGSHDWVSWFTVKLIALLPSLTPEMLQTATSSGLQRIPRHVVALPTCCAALVFEQLTSPRQQELTPVLLAYLKQSQASGSTCGSNSSLSTCLWECFGKFSIYVDYEDLRGLLKTSAATTGLDSHDWVSWFTVKLIALLPSLTPEMLQTATSSGLQRIPRHQLTSPRQQELTPVLLAYLKQSQASVGSTCGSNSGSLSTCLWECFGKFSIYVDYEDLRGLLKTSAATTGLDSHDWVSWFTVKLIALLPSLTPEMLQTATSARTATHTTVGALSSVFEQLTSPRQQELTPVLLAYLKQSQASGRLRSHDWVSWFTVKLIALLPSLTPEMLQTATSSADCNAYHVIVGALSSVFEQLTSPRQQELTPVLLAYLKQSQASGRSSGRRLFEALDLLSASQVAQLALTSGALNNADLIRLDVDEFLTALSQTPQALDINPVVRDIMMNRVFAVVSPHFEDFGSHDWVSWFTVKLIPLLPSLTPEMLQTATSSADCNAYHVIVGALSSVFEQLTSPRQQELTPVLLAYLKQSQASGSTCGSNSSSLSTCLWECFGKFSIYVDYEDLRGLFEDFGSFEALDLLSASQVAQLTLNSGALNNANLIVLVFDRLDGDNNFQDVDAFLSALTRTPQNLYIGPVVRDIMMNRVFAVISPHFEDFGSHDWVSWFTVKLIALLPSLTPEMLQTATSSADCNAYHVIVFEQLTSPRQQELTPVLLAYLKQSQASGRSSGGGAWFALRSARQQALCFEALDLLSASQVAQLTLTSGALNNADLIRLVFDRLDGDNAFQDVDAFLLGSHDWVSWFTVKLIALLPSLTPEMLQTATSFEALDLLSASQVAQLTLNSGALNNADLIRLVFDRLDGDNAFQDVDELRSHDWVSWFTVKLIALLPSLTPEMLQTATSSGLQRIPRHVFEALDLLSASQVAQLTLTSGALNNANLIVLVFDRLDGDNAFQDVDAFLSALTRTPQFEALDLLSASQVAQLTLTSGALNNANLIVLVFDRLDGDNAFQDVDAFLSALTRTPQFEALDLLSASQVAQLTLTSGALNNANLIVLVFDRLDGDNAFQDVDAFLSALTRTPQFEALDLLSASQVAQLTLTSGALNNANLIVLVFDRLDGDNAFQDVDAFLSALTRTPQFEALDLLSASQVAQLTLTSGALNNANLIVLVFDRLDGDNAFQDVDAFLSALTRTPQALDINPVVRDIMMNRVFAVVSPHFEDFGSVSVPPRCRVAPATSLGKHVFEALDLLSASQVAQLTLTSGALNNANLIVLVFDRLDGDNALLDVDEFLTALSQTPQDIMMNRVFAVISPHFEDFGSHDWVSWFTVKLIALLPSLTPEMLQTATSARTATHTTVFEQLTSPRQQELTPVLLAYLKQSQASGTGPPGASQVAQLTLTSGALNNADLIRLVFDRLDGDNAFQDVDAFLSALTRTPQALDINPVVRDIMMNRVFAVVSPHFEDFGSHDWVSWFTVKLIPLLPSLTPEMLQTATSSADCNAYHVIVGALSSVFEQLTSPRQRELTPVLLAYLKQSQASGSTCGSNSSSLSTCLWECFGKFSIYVDYEDLRGLLKTSQRDASQVAQLTLNSGALNNANLIVLVFDRLDGDNAFQDVDELGSHDWVSWFTVKLIPLLPSLTPEMLQTATSARTATHTTVFEQLTSPRQRELTPVLLAYLKQSQASGTGPSGASQVAQLTLTSGALNNANLIVLVFDRLGGDNAFRILGSHDWVSWFTVKLIALLPSLTPEMLQTATSSADCNAYHVIVGALSSVFEQLTSPRQWEITAVLVGYLKQDYRSVKHNYNYWSSTTTVPTGLSDTTALPGPSSSTVPTNQLSAIAPPGTITTTVSTDLSSTAGPNHLTDSTISTTTSITIASVGPSSNTVHNDISSKTISTGISSSELSTDVTVTTAPNSPSSTTGHNDPSSTTVHVETFTTADSSDPSSITAPNSPITTKDVLNLSKNSVPDGSTSAAAPTDQSSRTVLSGPSTSTVPAYQSNTIISHGTITTTVLTDLSSTAGPNHLTDSTISRTASIPIATAGQSSNTVHTDASSKIISTGISSSELSKDVPITTAPNSPSSTTGHNDPSSTTASNKFSKNAVPTDQPSTTVHTGSLTTTVPSDLSNTATPNGPIITTNQLDSKTSISDGSTTVAVASDQSSTTVPLGLSSNAVLPILSTTKAPTGPTTMAVATDLSNRIVPNDHSSISDQTDQLSTTIAASSSTTTDPTDLSYTTVLSGPSSSTVASHQSSGIPPGTITTSTSTNLSSTADPNHLSDTSVSNNALITTAPAAQSSNTVHSGLLSRTISAAISNSVRPTDTSITTVTDGTSNNTGHTDQPSTTVHVETFTTADSSDLSSITAPNSPDTTKDVLNLSKNSVPDGSTSAAAPTDQSSRTVLSGPSTSTVPAYQSNTFISHGTIKTTVSTDLPSTAGPNYLSDTSVSNNALITTAPAAQSSNTVHSGLLSRTISAAISNSVRPTDTSVTIATDGTSSNTGHTEPPSTTVHVETFTTADSSDPSSITAPNSPITTKDVLNLSKNSVPDGSTSAAAPTDQSSRTVLSGPSTSTVPAYQSNTIISHGTITTTVLTDLSSTAGPNHLTDSTISRTASIPIATAGQSSNTVHTDASSKIISTGISSSELSKDVPITTAPNGTSGTTGHNDPSSTTASNKFSKNAVPTDQPSTAVHTGSLTTAVPSDLSSTATPNGPIIATNQLDSKTSVSDGSTTAAVASDQSSTTVPLGLSSNAVLPILSTTTAPTSPTTTAVDTDLSNRIVPNDHSSISGQTDQLSTTIAASPSTTTVPTDLSVSTVLSGPSSSTVARNQSSGIPHGTITTTASTDLSSTADPNYISDTSVSNNTSITTAPAAHVISTDVSITNAPDGPSSTTGNIAPSSTTAPNQFSKNAVPTSQLNTNVHTGTLTTAVPTDLSSITVPNSPTIAKDPSDSSMTSISDGSTIPAVPSEQLSTTVPLALSSKAVFPNCSSGPSSSTVSTNQLSAVAPPGTITTTVSTDLSSTAGPNHLTDSTISRTASIPIATAGQSNITVHTDASSKTISTGISSSEHSTDVPITTVPRGTSSTTGHNDASSITASNKFSKNAVPTDQPSTTVHTGSLTTAVPSDLSTTATPNGPIITTNKLDSPKTSISDGSTTAAIASDQSSTTAPLGLSSNAVLPILSTTTAPTGPTTTVVATDLSNRTVPNDHSSISGQTDQLSTTIAASSSTTTVPTDLSDTTVLSGPSSSTVASHQSSGIPPGTITTTASTDLSSTADPNYLSDTSVSNNALITTAPAAQSSNTVHSGLLSRTISAAISNSERPTDTSITTATDGTSSNTGHTDQPSTTVHVESFTTADSSDLSSITAPNSPDTTKDVLNLSKNSVPDGSTSAAAPTDHLSTTTVSTGPTSMGVANDPSNTTVAKEDSSISGHTDQLSTIITTGPSTTTVPTGLSDTTALPGPSSSTVPTNQLSAIAPPGTITTTVSTDLSSTAGPNHLTDSTISTTTSITIASVGPSSNTVHNDISSKTISTGISSSELSTDVTVTTAPNSPSSTTGHNDPSSTTVHVETFTTADSSDPSSITAPNSPITTKDVLNLSKNSVPDGSTSAAAPTDQSSRTVLSGPSTSTVPAYQSNTIISHGTITTTVSTDLTTITVGPTTTTVPTDLSDTTVLSGPSSSTVASHQSSGIPFGTITTTAVPTDLSSITVPNSPTITKDPSDSSMTSISDGPTITAVPSEQLSTTVPLALSSKAVFPDSSISGHTDQISTIITTGPSTTTVPTGLLDTTALPGPSSSTVSTNQSSGIPPGTITTTVSTDLSSTAGPNHLTDSTSSTTTSITIASAGQSSNTVHTDASSKTISTGISSSELSTDVTVTTAPNGPSSTTGHNDPSSTTASTNYLSHTSVSNNTSITTATAAQSSNVISTDVSITNAPVGPSSTTGNIAPSSTTAPNQFSKNAVPTSQLNTNVHTGTLTTAVPTDLSSITVPNSPTITKDPSDSSMTSISDGPTITAVPSEQLSTTQSSFSSLSTTTVSTGPTSMGVANDPSNTTVAKEDSSISGHTDQISTIITTGPSTTTVPTGLLDTTALPGPSSSTVSTNQLSAVAPPGTITTTVSTDLSSTAGPNHLTDSTSSTTTSITIASAGQSSNTVHTDASSKTISTGISSSELSTDVTVTTAPNGPSSTTGHNDPSSTTASTNYLSHTSVSNNTSITTATAAQSSNVISTDVSITNAPVGPSSTTGNIAPSSTTAPNQFSKNAVPTSQLNTNVHTGTLTTAVPTDLSSITVPNSPTITKDPSDSSMTSISDGPTITAVPIASDQSSTTVPLGLSSNAVLPILSTTTAPTSPTTTAVDTDLSNRIVPNDHSSISGQTDQLSTTIAASPSTTTVPTDLSVSTVLSGPSSSTVASNQSSGIPPGTISTTVSTDLSSTADPNYISDTSVSNNTSITTAPAAHVISTDVSITNAPDGPSSTTGNIAPSSTTAPNQFSKNAVPTSQLNTNVHTGTLTTAVPTDLSSITVPNSPTIAKDPSDSSMTSISDGSTIPAVPSEQLSTTVPLALSSKAVFSSLSTTTVSTGPTSMGVANDPSNTTVAKEDSSISGHTDQLSTIITTGPSTTTVPTGLSDTTALPGPSSSTVPTNQLSAIAPPGTITTTVSTDLSSTAGPNHLTDSTISTTTSITIASVGQSSNTVHNDVSSKTISSGISSSELSTDVSITTGPNGPSSTTGHNDPSSTTAPNQFSKNAVPTDQPSTTVHTGSLTTAVPSDLSSTATPNGPIITTNQLDFPNTSISDGSPNAAIASDQSSTTVPLGLSSNVVLPILLNTTAPTGPTTTAVATDLSNRTVPNDHSSISGQKDQISTTIAVGPATTTVLTGLSDTTVLSSPSSSTVASNQSSGIPPGTISTTVSTDLSSADAPNHLSDTTISSNTSITTANPAGQSSNAIHTDLSSRRNSTGISSNILHTSSITASPNRPSGSTISLSSAAANQITTSAILTNSVHSKVFSTSTTSSLPSTHLSTKASAGSAVSGEGFVILQILLRMQYIDAYNNPASMEYQTLAINITTELNRVFREMYGTNFLRCYVQRFWPGSVGVDSELIFKSQTVLPNATSIVNTFMAAIDESKVLLAVIPSSITVVEQGDPTLTTRQTQSSQSVPVMQTSSAVAPVLSSMLLMLLLLLWNETLEKGREKIRGSRGGNAEELSEESEAAAAARDSRAELGLVLSADPRRERPGSGADTKMLR</sequence>
<feature type="region of interest" description="Disordered" evidence="1">
    <location>
        <begin position="5013"/>
        <end position="5101"/>
    </location>
</feature>
<feature type="compositionally biased region" description="Polar residues" evidence="1">
    <location>
        <begin position="4905"/>
        <end position="4937"/>
    </location>
</feature>
<feature type="compositionally biased region" description="Polar residues" evidence="1">
    <location>
        <begin position="7453"/>
        <end position="7463"/>
    </location>
</feature>
<feature type="compositionally biased region" description="Polar residues" evidence="1">
    <location>
        <begin position="7106"/>
        <end position="7126"/>
    </location>
</feature>
<feature type="compositionally biased region" description="Low complexity" evidence="1">
    <location>
        <begin position="4639"/>
        <end position="4651"/>
    </location>
</feature>
<feature type="region of interest" description="Disordered" evidence="1">
    <location>
        <begin position="6755"/>
        <end position="6780"/>
    </location>
</feature>
<feature type="compositionally biased region" description="Polar residues" evidence="1">
    <location>
        <begin position="7143"/>
        <end position="7163"/>
    </location>
</feature>
<dbReference type="PROSITE" id="PS50024">
    <property type="entry name" value="SEA"/>
    <property type="match status" value="1"/>
</dbReference>
<feature type="compositionally biased region" description="Polar residues" evidence="1">
    <location>
        <begin position="6631"/>
        <end position="6651"/>
    </location>
</feature>
<feature type="region of interest" description="Disordered" evidence="1">
    <location>
        <begin position="4428"/>
        <end position="4527"/>
    </location>
</feature>
<feature type="region of interest" description="Disordered" evidence="1">
    <location>
        <begin position="5839"/>
        <end position="5973"/>
    </location>
</feature>
<feature type="compositionally biased region" description="Low complexity" evidence="1">
    <location>
        <begin position="6903"/>
        <end position="6927"/>
    </location>
</feature>
<feature type="region of interest" description="Disordered" evidence="1">
    <location>
        <begin position="6054"/>
        <end position="6151"/>
    </location>
</feature>
<feature type="region of interest" description="Disordered" evidence="1">
    <location>
        <begin position="6501"/>
        <end position="6581"/>
    </location>
</feature>
<dbReference type="EMBL" id="JAAMOB010000020">
    <property type="protein sequence ID" value="KAF4099188.1"/>
    <property type="molecule type" value="Genomic_DNA"/>
</dbReference>
<feature type="region of interest" description="Disordered" evidence="1">
    <location>
        <begin position="6801"/>
        <end position="6826"/>
    </location>
</feature>
<dbReference type="SUPFAM" id="SSF82671">
    <property type="entry name" value="SEA domain"/>
    <property type="match status" value="1"/>
</dbReference>
<feature type="region of interest" description="Disordered" evidence="1">
    <location>
        <begin position="6455"/>
        <end position="6480"/>
    </location>
</feature>
<protein>
    <recommendedName>
        <fullName evidence="2">SEA domain-containing protein</fullName>
    </recommendedName>
</protein>
<evidence type="ECO:0000256" key="1">
    <source>
        <dbReference type="SAM" id="MobiDB-lite"/>
    </source>
</evidence>
<feature type="compositionally biased region" description="Low complexity" evidence="1">
    <location>
        <begin position="6308"/>
        <end position="6325"/>
    </location>
</feature>
<feature type="compositionally biased region" description="Polar residues" evidence="1">
    <location>
        <begin position="4768"/>
        <end position="4780"/>
    </location>
</feature>
<feature type="region of interest" description="Disordered" evidence="1">
    <location>
        <begin position="7400"/>
        <end position="7474"/>
    </location>
</feature>
<feature type="compositionally biased region" description="Low complexity" evidence="1">
    <location>
        <begin position="5475"/>
        <end position="5487"/>
    </location>
</feature>
<feature type="compositionally biased region" description="Low complexity" evidence="1">
    <location>
        <begin position="7052"/>
        <end position="7064"/>
    </location>
</feature>
<keyword evidence="4" id="KW-1185">Reference proteome</keyword>
<feature type="region of interest" description="Disordered" evidence="1">
    <location>
        <begin position="4768"/>
        <end position="4810"/>
    </location>
</feature>
<feature type="region of interest" description="Disordered" evidence="1">
    <location>
        <begin position="6627"/>
        <end position="6655"/>
    </location>
</feature>
<feature type="compositionally biased region" description="Polar residues" evidence="1">
    <location>
        <begin position="4862"/>
        <end position="4897"/>
    </location>
</feature>
<dbReference type="Proteomes" id="UP000579812">
    <property type="component" value="Unassembled WGS sequence"/>
</dbReference>
<feature type="domain" description="SEA" evidence="2">
    <location>
        <begin position="7546"/>
        <end position="7659"/>
    </location>
</feature>
<feature type="compositionally biased region" description="Polar residues" evidence="1">
    <location>
        <begin position="7034"/>
        <end position="7045"/>
    </location>
</feature>
<feature type="region of interest" description="Disordered" evidence="1">
    <location>
        <begin position="6903"/>
        <end position="6947"/>
    </location>
</feature>
<feature type="compositionally biased region" description="Low complexity" evidence="1">
    <location>
        <begin position="4781"/>
        <end position="4800"/>
    </location>
</feature>
<feature type="compositionally biased region" description="Polar residues" evidence="1">
    <location>
        <begin position="5860"/>
        <end position="5894"/>
    </location>
</feature>
<feature type="region of interest" description="Disordered" evidence="1">
    <location>
        <begin position="4349"/>
        <end position="4368"/>
    </location>
</feature>
<feature type="region of interest" description="Disordered" evidence="1">
    <location>
        <begin position="7205"/>
        <end position="7309"/>
    </location>
</feature>
<feature type="compositionally biased region" description="Low complexity" evidence="1">
    <location>
        <begin position="7400"/>
        <end position="7415"/>
    </location>
</feature>
<feature type="compositionally biased region" description="Polar residues" evidence="1">
    <location>
        <begin position="5179"/>
        <end position="5218"/>
    </location>
</feature>
<proteinExistence type="predicted"/>
<feature type="compositionally biased region" description="Polar residues" evidence="1">
    <location>
        <begin position="6501"/>
        <end position="6540"/>
    </location>
</feature>
<feature type="region of interest" description="Disordered" evidence="1">
    <location>
        <begin position="4850"/>
        <end position="4937"/>
    </location>
</feature>
<feature type="region of interest" description="Disordered" evidence="1">
    <location>
        <begin position="6308"/>
        <end position="6355"/>
    </location>
</feature>
<evidence type="ECO:0000313" key="4">
    <source>
        <dbReference type="Proteomes" id="UP000579812"/>
    </source>
</evidence>
<feature type="region of interest" description="Disordered" evidence="1">
    <location>
        <begin position="5326"/>
        <end position="5373"/>
    </location>
</feature>
<feature type="compositionally biased region" description="Polar residues" evidence="1">
    <location>
        <begin position="5766"/>
        <end position="5780"/>
    </location>
</feature>
<feature type="region of interest" description="Disordered" evidence="1">
    <location>
        <begin position="7034"/>
        <end position="7069"/>
    </location>
</feature>
<feature type="compositionally biased region" description="Polar residues" evidence="1">
    <location>
        <begin position="4434"/>
        <end position="4486"/>
    </location>
</feature>
<feature type="compositionally biased region" description="Polar residues" evidence="1">
    <location>
        <begin position="5067"/>
        <end position="5101"/>
    </location>
</feature>
<feature type="compositionally biased region" description="Low complexity" evidence="1">
    <location>
        <begin position="6541"/>
        <end position="6561"/>
    </location>
</feature>
<feature type="compositionally biased region" description="Low complexity" evidence="1">
    <location>
        <begin position="5847"/>
        <end position="5859"/>
    </location>
</feature>
<feature type="compositionally biased region" description="Polar residues" evidence="1">
    <location>
        <begin position="7205"/>
        <end position="7214"/>
    </location>
</feature>
<feature type="region of interest" description="Disordered" evidence="1">
    <location>
        <begin position="6230"/>
        <end position="6249"/>
    </location>
</feature>
<dbReference type="Gene3D" id="3.30.70.960">
    <property type="entry name" value="SEA domain"/>
    <property type="match status" value="1"/>
</dbReference>
<feature type="compositionally biased region" description="Polar residues" evidence="1">
    <location>
        <begin position="6567"/>
        <end position="6581"/>
    </location>
</feature>
<feature type="region of interest" description="Disordered" evidence="1">
    <location>
        <begin position="6680"/>
        <end position="6723"/>
    </location>
</feature>
<feature type="compositionally biased region" description="Polar residues" evidence="1">
    <location>
        <begin position="4493"/>
        <end position="4527"/>
    </location>
</feature>
<feature type="compositionally biased region" description="Polar residues" evidence="1">
    <location>
        <begin position="6928"/>
        <end position="6947"/>
    </location>
</feature>
<feature type="compositionally biased region" description="Low complexity" evidence="1">
    <location>
        <begin position="7216"/>
        <end position="7247"/>
    </location>
</feature>
<feature type="compositionally biased region" description="Low complexity" evidence="1">
    <location>
        <begin position="5326"/>
        <end position="5350"/>
    </location>
</feature>
<evidence type="ECO:0000313" key="3">
    <source>
        <dbReference type="EMBL" id="KAF4099188.1"/>
    </source>
</evidence>
<reference evidence="3 4" key="1">
    <citation type="submission" date="2020-04" db="EMBL/GenBank/DDBJ databases">
        <title>Chromosome-level genome assembly of a cyprinid fish Onychostoma macrolepis by integration of Nanopore Sequencing, Bionano and Hi-C technology.</title>
        <authorList>
            <person name="Wang D."/>
        </authorList>
    </citation>
    <scope>NUCLEOTIDE SEQUENCE [LARGE SCALE GENOMIC DNA]</scope>
    <source>
        <strain evidence="3">SWU-2019</strain>
        <tissue evidence="3">Muscle</tissue>
    </source>
</reference>
<accession>A0A7J6BW33</accession>
<feature type="compositionally biased region" description="Polar residues" evidence="1">
    <location>
        <begin position="7248"/>
        <end position="7309"/>
    </location>
</feature>
<feature type="region of interest" description="Disordered" evidence="1">
    <location>
        <begin position="5172"/>
        <end position="5218"/>
    </location>
</feature>
<feature type="region of interest" description="Disordered" evidence="1">
    <location>
        <begin position="6982"/>
        <end position="7012"/>
    </location>
</feature>
<feature type="compositionally biased region" description="Polar residues" evidence="1">
    <location>
        <begin position="5902"/>
        <end position="5931"/>
    </location>
</feature>
<feature type="region of interest" description="Disordered" evidence="1">
    <location>
        <begin position="5584"/>
        <end position="5673"/>
    </location>
</feature>
<organism evidence="3 4">
    <name type="scientific">Onychostoma macrolepis</name>
    <dbReference type="NCBI Taxonomy" id="369639"/>
    <lineage>
        <taxon>Eukaryota</taxon>
        <taxon>Metazoa</taxon>
        <taxon>Chordata</taxon>
        <taxon>Craniata</taxon>
        <taxon>Vertebrata</taxon>
        <taxon>Euteleostomi</taxon>
        <taxon>Actinopterygii</taxon>
        <taxon>Neopterygii</taxon>
        <taxon>Teleostei</taxon>
        <taxon>Ostariophysi</taxon>
        <taxon>Cypriniformes</taxon>
        <taxon>Cyprinidae</taxon>
        <taxon>Acrossocheilinae</taxon>
        <taxon>Onychostoma</taxon>
    </lineage>
</organism>
<feature type="compositionally biased region" description="Polar residues" evidence="1">
    <location>
        <begin position="4605"/>
        <end position="4638"/>
    </location>
</feature>
<feature type="region of interest" description="Disordered" evidence="1">
    <location>
        <begin position="4598"/>
        <end position="4673"/>
    </location>
</feature>
<feature type="compositionally biased region" description="Polar residues" evidence="1">
    <location>
        <begin position="5013"/>
        <end position="5060"/>
    </location>
</feature>
<feature type="region of interest" description="Disordered" evidence="1">
    <location>
        <begin position="7709"/>
        <end position="7760"/>
    </location>
</feature>
<feature type="compositionally biased region" description="Polar residues" evidence="1">
    <location>
        <begin position="5938"/>
        <end position="5958"/>
    </location>
</feature>
<feature type="region of interest" description="Disordered" evidence="1">
    <location>
        <begin position="7093"/>
        <end position="7169"/>
    </location>
</feature>
<feature type="region of interest" description="Disordered" evidence="1">
    <location>
        <begin position="6380"/>
        <end position="6423"/>
    </location>
</feature>
<feature type="compositionally biased region" description="Polar residues" evidence="1">
    <location>
        <begin position="7421"/>
        <end position="7431"/>
    </location>
</feature>
<feature type="region of interest" description="Disordered" evidence="1">
    <location>
        <begin position="5747"/>
        <end position="5793"/>
    </location>
</feature>
<feature type="compositionally biased region" description="Polar residues" evidence="1">
    <location>
        <begin position="6331"/>
        <end position="6351"/>
    </location>
</feature>
<feature type="compositionally biased region" description="Low complexity" evidence="1">
    <location>
        <begin position="5747"/>
        <end position="5765"/>
    </location>
</feature>
<feature type="compositionally biased region" description="Polar residues" evidence="1">
    <location>
        <begin position="6389"/>
        <end position="6423"/>
    </location>
</feature>
<feature type="compositionally biased region" description="Polar residues" evidence="1">
    <location>
        <begin position="4652"/>
        <end position="4673"/>
    </location>
</feature>
<feature type="compositionally biased region" description="Polar residues" evidence="1">
    <location>
        <begin position="6060"/>
        <end position="6112"/>
    </location>
</feature>
<feature type="compositionally biased region" description="Low complexity" evidence="1">
    <location>
        <begin position="7127"/>
        <end position="7142"/>
    </location>
</feature>
<feature type="compositionally biased region" description="Polar residues" evidence="1">
    <location>
        <begin position="5603"/>
        <end position="5673"/>
    </location>
</feature>
<feature type="region of interest" description="Disordered" evidence="1">
    <location>
        <begin position="5463"/>
        <end position="5491"/>
    </location>
</feature>
<gene>
    <name evidence="3" type="ORF">G5714_019314</name>
</gene>
<dbReference type="InterPro" id="IPR036364">
    <property type="entry name" value="SEA_dom_sf"/>
</dbReference>
<feature type="region of interest" description="Disordered" evidence="1">
    <location>
        <begin position="5405"/>
        <end position="5432"/>
    </location>
</feature>